<dbReference type="AlphaFoldDB" id="A0A803LSF0"/>
<keyword evidence="3" id="KW-1185">Reference proteome</keyword>
<evidence type="ECO:0000256" key="1">
    <source>
        <dbReference type="SAM" id="MobiDB-lite"/>
    </source>
</evidence>
<organism evidence="2 3">
    <name type="scientific">Chenopodium quinoa</name>
    <name type="common">Quinoa</name>
    <dbReference type="NCBI Taxonomy" id="63459"/>
    <lineage>
        <taxon>Eukaryota</taxon>
        <taxon>Viridiplantae</taxon>
        <taxon>Streptophyta</taxon>
        <taxon>Embryophyta</taxon>
        <taxon>Tracheophyta</taxon>
        <taxon>Spermatophyta</taxon>
        <taxon>Magnoliopsida</taxon>
        <taxon>eudicotyledons</taxon>
        <taxon>Gunneridae</taxon>
        <taxon>Pentapetalae</taxon>
        <taxon>Caryophyllales</taxon>
        <taxon>Chenopodiaceae</taxon>
        <taxon>Chenopodioideae</taxon>
        <taxon>Atripliceae</taxon>
        <taxon>Chenopodium</taxon>
    </lineage>
</organism>
<name>A0A803LSF0_CHEQI</name>
<sequence>MFIETRKEKLTKRKPGDLRDKLINELQDSEKDVDSVISTIIDSDNKKKSQINLYGRGVSSTQLKKKALMKEVEEKHAQEVEALQKDYEDIRQQDRREMANGLSSFFSQLQQQNPQLSFDLSMFGSLFLESQSDKDDNTTGMLQLHSSASTSKE</sequence>
<dbReference type="Proteomes" id="UP000596660">
    <property type="component" value="Unplaced"/>
</dbReference>
<reference evidence="2" key="1">
    <citation type="journal article" date="2017" name="Nature">
        <title>The genome of Chenopodium quinoa.</title>
        <authorList>
            <person name="Jarvis D.E."/>
            <person name="Ho Y.S."/>
            <person name="Lightfoot D.J."/>
            <person name="Schmoeckel S.M."/>
            <person name="Li B."/>
            <person name="Borm T.J.A."/>
            <person name="Ohyanagi H."/>
            <person name="Mineta K."/>
            <person name="Michell C.T."/>
            <person name="Saber N."/>
            <person name="Kharbatia N.M."/>
            <person name="Rupper R.R."/>
            <person name="Sharp A.R."/>
            <person name="Dally N."/>
            <person name="Boughton B.A."/>
            <person name="Woo Y.H."/>
            <person name="Gao G."/>
            <person name="Schijlen E.G.W.M."/>
            <person name="Guo X."/>
            <person name="Momin A.A."/>
            <person name="Negrao S."/>
            <person name="Al-Babili S."/>
            <person name="Gehring C."/>
            <person name="Roessner U."/>
            <person name="Jung C."/>
            <person name="Murphy K."/>
            <person name="Arold S.T."/>
            <person name="Gojobori T."/>
            <person name="van der Linden C.G."/>
            <person name="van Loo E.N."/>
            <person name="Jellen E.N."/>
            <person name="Maughan P.J."/>
            <person name="Tester M."/>
        </authorList>
    </citation>
    <scope>NUCLEOTIDE SEQUENCE [LARGE SCALE GENOMIC DNA]</scope>
    <source>
        <strain evidence="2">cv. PI 614886</strain>
    </source>
</reference>
<reference evidence="2" key="2">
    <citation type="submission" date="2021-03" db="UniProtKB">
        <authorList>
            <consortium name="EnsemblPlants"/>
        </authorList>
    </citation>
    <scope>IDENTIFICATION</scope>
</reference>
<evidence type="ECO:0000313" key="3">
    <source>
        <dbReference type="Proteomes" id="UP000596660"/>
    </source>
</evidence>
<feature type="region of interest" description="Disordered" evidence="1">
    <location>
        <begin position="131"/>
        <end position="153"/>
    </location>
</feature>
<protein>
    <submittedName>
        <fullName evidence="2">Uncharacterized protein</fullName>
    </submittedName>
</protein>
<feature type="compositionally biased region" description="Polar residues" evidence="1">
    <location>
        <begin position="138"/>
        <end position="153"/>
    </location>
</feature>
<evidence type="ECO:0000313" key="2">
    <source>
        <dbReference type="EnsemblPlants" id="AUR62018144-RA:cds"/>
    </source>
</evidence>
<dbReference type="EnsemblPlants" id="AUR62018144-RA">
    <property type="protein sequence ID" value="AUR62018144-RA:cds"/>
    <property type="gene ID" value="AUR62018144"/>
</dbReference>
<dbReference type="Gramene" id="AUR62018144-RA">
    <property type="protein sequence ID" value="AUR62018144-RA:cds"/>
    <property type="gene ID" value="AUR62018144"/>
</dbReference>
<proteinExistence type="predicted"/>
<accession>A0A803LSF0</accession>